<evidence type="ECO:0000256" key="1">
    <source>
        <dbReference type="SAM" id="MobiDB-lite"/>
    </source>
</evidence>
<dbReference type="EMBL" id="LR586016">
    <property type="protein sequence ID" value="VIP03087.1"/>
    <property type="molecule type" value="Genomic_DNA"/>
</dbReference>
<dbReference type="AlphaFoldDB" id="A0A6C2YNZ2"/>
<accession>A0A6C2YNZ2</accession>
<name>A0A6C2YNZ2_9BACT</name>
<evidence type="ECO:0000313" key="3">
    <source>
        <dbReference type="Proteomes" id="UP000464378"/>
    </source>
</evidence>
<dbReference type="GO" id="GO:0006310">
    <property type="term" value="P:DNA recombination"/>
    <property type="evidence" value="ECO:0007669"/>
    <property type="project" value="InterPro"/>
</dbReference>
<gene>
    <name evidence="2" type="ORF">GMBLW1_08730</name>
</gene>
<feature type="region of interest" description="Disordered" evidence="1">
    <location>
        <begin position="113"/>
        <end position="132"/>
    </location>
</feature>
<evidence type="ECO:0000313" key="2">
    <source>
        <dbReference type="EMBL" id="VIP03087.1"/>
    </source>
</evidence>
<dbReference type="Pfam" id="PF05866">
    <property type="entry name" value="RusA"/>
    <property type="match status" value="1"/>
</dbReference>
<dbReference type="SUPFAM" id="SSF103084">
    <property type="entry name" value="Holliday junction resolvase RusA"/>
    <property type="match status" value="1"/>
</dbReference>
<organism evidence="2">
    <name type="scientific">Tuwongella immobilis</name>
    <dbReference type="NCBI Taxonomy" id="692036"/>
    <lineage>
        <taxon>Bacteria</taxon>
        <taxon>Pseudomonadati</taxon>
        <taxon>Planctomycetota</taxon>
        <taxon>Planctomycetia</taxon>
        <taxon>Gemmatales</taxon>
        <taxon>Gemmataceae</taxon>
        <taxon>Tuwongella</taxon>
    </lineage>
</organism>
<dbReference type="Gene3D" id="3.30.1330.70">
    <property type="entry name" value="Holliday junction resolvase RusA"/>
    <property type="match status" value="1"/>
</dbReference>
<dbReference type="InterPro" id="IPR036614">
    <property type="entry name" value="RusA-like_sf"/>
</dbReference>
<reference evidence="2" key="1">
    <citation type="submission" date="2019-04" db="EMBL/GenBank/DDBJ databases">
        <authorList>
            <consortium name="Science for Life Laboratories"/>
        </authorList>
    </citation>
    <scope>NUCLEOTIDE SEQUENCE</scope>
    <source>
        <strain evidence="2">MBLW1</strain>
    </source>
</reference>
<dbReference type="InterPro" id="IPR008822">
    <property type="entry name" value="Endonuclease_RusA-like"/>
</dbReference>
<dbReference type="KEGG" id="tim:GMBLW1_08730"/>
<keyword evidence="3" id="KW-1185">Reference proteome</keyword>
<dbReference type="InParanoid" id="A0A6C2YNZ2"/>
<dbReference type="GO" id="GO:0000287">
    <property type="term" value="F:magnesium ion binding"/>
    <property type="evidence" value="ECO:0007669"/>
    <property type="project" value="InterPro"/>
</dbReference>
<dbReference type="GO" id="GO:0006281">
    <property type="term" value="P:DNA repair"/>
    <property type="evidence" value="ECO:0007669"/>
    <property type="project" value="InterPro"/>
</dbReference>
<proteinExistence type="predicted"/>
<dbReference type="EMBL" id="LR593887">
    <property type="protein sequence ID" value="VTS03348.1"/>
    <property type="molecule type" value="Genomic_DNA"/>
</dbReference>
<sequence>MTNALELELPYPPSGNHTIRHVDGRAILSKEARDYRKMIGTLLTAQGIRPMDGRLIMVIWFYPPDRRRRDADNVQKTLLDSLQKLAYHDDGQIDDLRTVRCKPTPGGKIKVVISPVTPEPEPEPESSTPSSARRRSCLQCGFRFASRGPANRICPTCSEASSVSERQLHAQRGDQRHNGVSLRFHGIGEVA</sequence>
<dbReference type="RefSeq" id="WP_162658196.1">
    <property type="nucleotide sequence ID" value="NZ_LR593887.1"/>
</dbReference>
<dbReference type="Proteomes" id="UP000464378">
    <property type="component" value="Chromosome"/>
</dbReference>
<protein>
    <submittedName>
        <fullName evidence="2">Uncharacterized protein</fullName>
    </submittedName>
</protein>